<protein>
    <submittedName>
        <fullName evidence="2">Uncharacterized protein</fullName>
    </submittedName>
</protein>
<dbReference type="Proteomes" id="UP000460194">
    <property type="component" value="Unassembled WGS sequence"/>
</dbReference>
<name>A0A6B1IIQ8_9EURY</name>
<dbReference type="RefSeq" id="WP_007346295.1">
    <property type="nucleotide sequence ID" value="NZ_WMEO01000001.1"/>
</dbReference>
<comment type="caution">
    <text evidence="2">The sequence shown here is derived from an EMBL/GenBank/DDBJ whole genome shotgun (WGS) entry which is preliminary data.</text>
</comment>
<feature type="region of interest" description="Disordered" evidence="1">
    <location>
        <begin position="1"/>
        <end position="44"/>
    </location>
</feature>
<feature type="compositionally biased region" description="Basic residues" evidence="1">
    <location>
        <begin position="1"/>
        <end position="25"/>
    </location>
</feature>
<evidence type="ECO:0000256" key="1">
    <source>
        <dbReference type="SAM" id="MobiDB-lite"/>
    </source>
</evidence>
<proteinExistence type="predicted"/>
<organism evidence="2 3">
    <name type="scientific">Halorubrum distributum</name>
    <dbReference type="NCBI Taxonomy" id="29283"/>
    <lineage>
        <taxon>Archaea</taxon>
        <taxon>Methanobacteriati</taxon>
        <taxon>Methanobacteriota</taxon>
        <taxon>Stenosarchaea group</taxon>
        <taxon>Halobacteria</taxon>
        <taxon>Halobacteriales</taxon>
        <taxon>Haloferacaceae</taxon>
        <taxon>Halorubrum</taxon>
        <taxon>Halorubrum distributum group</taxon>
    </lineage>
</organism>
<gene>
    <name evidence="2" type="ORF">GLW36_00465</name>
</gene>
<sequence>MARKRNRTPRFGRRARSRRRGRGRSIGRSDETDDAGGDGRDDEASAATVALARRLCAGGNGQACEMLERLCESGYDAACDAT</sequence>
<dbReference type="EMBL" id="WMEO01000001">
    <property type="protein sequence ID" value="MYL15125.1"/>
    <property type="molecule type" value="Genomic_DNA"/>
</dbReference>
<evidence type="ECO:0000313" key="3">
    <source>
        <dbReference type="Proteomes" id="UP000460194"/>
    </source>
</evidence>
<reference evidence="2 3" key="1">
    <citation type="submission" date="2019-11" db="EMBL/GenBank/DDBJ databases">
        <title>Genome sequences of 17 halophilic strains isolated from different environments.</title>
        <authorList>
            <person name="Furrow R.E."/>
        </authorList>
    </citation>
    <scope>NUCLEOTIDE SEQUENCE [LARGE SCALE GENOMIC DNA]</scope>
    <source>
        <strain evidence="2 3">22517_05_Cabo</strain>
    </source>
</reference>
<dbReference type="AlphaFoldDB" id="A0A6B1IIQ8"/>
<accession>A0A6B1IIQ8</accession>
<evidence type="ECO:0000313" key="2">
    <source>
        <dbReference type="EMBL" id="MYL15125.1"/>
    </source>
</evidence>